<keyword evidence="2" id="KW-1185">Reference proteome</keyword>
<organism evidence="1 2">
    <name type="scientific">Ohtaekwangia koreensis</name>
    <dbReference type="NCBI Taxonomy" id="688867"/>
    <lineage>
        <taxon>Bacteria</taxon>
        <taxon>Pseudomonadati</taxon>
        <taxon>Bacteroidota</taxon>
        <taxon>Cytophagia</taxon>
        <taxon>Cytophagales</taxon>
        <taxon>Fulvivirgaceae</taxon>
        <taxon>Ohtaekwangia</taxon>
    </lineage>
</organism>
<dbReference type="AlphaFoldDB" id="A0A1T5M7N5"/>
<proteinExistence type="predicted"/>
<gene>
    <name evidence="1" type="ORF">SAMN05660236_4572</name>
</gene>
<dbReference type="Proteomes" id="UP000190961">
    <property type="component" value="Unassembled WGS sequence"/>
</dbReference>
<reference evidence="1 2" key="1">
    <citation type="submission" date="2017-02" db="EMBL/GenBank/DDBJ databases">
        <authorList>
            <person name="Peterson S.W."/>
        </authorList>
    </citation>
    <scope>NUCLEOTIDE SEQUENCE [LARGE SCALE GENOMIC DNA]</scope>
    <source>
        <strain evidence="1 2">DSM 25262</strain>
    </source>
</reference>
<protein>
    <submittedName>
        <fullName evidence="1">Uncharacterized protein</fullName>
    </submittedName>
</protein>
<name>A0A1T5M7N5_9BACT</name>
<accession>A0A1T5M7N5</accession>
<sequence length="52" mass="6031">MLANRYNDSLYIREQWLSDIEGRRRCFTEYAFTGELGMGLHVSAINGIGYKN</sequence>
<evidence type="ECO:0000313" key="2">
    <source>
        <dbReference type="Proteomes" id="UP000190961"/>
    </source>
</evidence>
<evidence type="ECO:0000313" key="1">
    <source>
        <dbReference type="EMBL" id="SKC83859.1"/>
    </source>
</evidence>
<dbReference type="EMBL" id="FUZU01000003">
    <property type="protein sequence ID" value="SKC83859.1"/>
    <property type="molecule type" value="Genomic_DNA"/>
</dbReference>